<dbReference type="SUPFAM" id="SSF50129">
    <property type="entry name" value="GroES-like"/>
    <property type="match status" value="1"/>
</dbReference>
<dbReference type="CDD" id="cd08267">
    <property type="entry name" value="MDR1"/>
    <property type="match status" value="1"/>
</dbReference>
<evidence type="ECO:0000313" key="2">
    <source>
        <dbReference type="EMBL" id="MFD0929402.1"/>
    </source>
</evidence>
<proteinExistence type="predicted"/>
<evidence type="ECO:0000313" key="3">
    <source>
        <dbReference type="Proteomes" id="UP001597106"/>
    </source>
</evidence>
<dbReference type="Gene3D" id="3.90.180.10">
    <property type="entry name" value="Medium-chain alcohol dehydrogenases, catalytic domain"/>
    <property type="match status" value="1"/>
</dbReference>
<dbReference type="SMART" id="SM00829">
    <property type="entry name" value="PKS_ER"/>
    <property type="match status" value="1"/>
</dbReference>
<dbReference type="SUPFAM" id="SSF51735">
    <property type="entry name" value="NAD(P)-binding Rossmann-fold domains"/>
    <property type="match status" value="1"/>
</dbReference>
<organism evidence="2 3">
    <name type="scientific">Methylophilus glucosoxydans</name>
    <dbReference type="NCBI Taxonomy" id="752553"/>
    <lineage>
        <taxon>Bacteria</taxon>
        <taxon>Pseudomonadati</taxon>
        <taxon>Pseudomonadota</taxon>
        <taxon>Betaproteobacteria</taxon>
        <taxon>Nitrosomonadales</taxon>
        <taxon>Methylophilaceae</taxon>
        <taxon>Methylophilus</taxon>
    </lineage>
</organism>
<dbReference type="Pfam" id="PF00107">
    <property type="entry name" value="ADH_zinc_N"/>
    <property type="match status" value="1"/>
</dbReference>
<sequence>MKRIQYHQYGGASMMRLEEFEVEAPGKGQLLVKVKYAAINPIDWKLRNGSMKILTGNTFPRAMGLDFSGTVISTGRGVTRFAPGDHVFGMARLKQAGAFGEMLVTNESFVTHKPDTVSFEDAACLATPGIMAWRGLVEKSRLRAGQHVFVNGCAGAVGIATIQIAQMLGAIVSGSCRREDMAKMQKMGLAHVYDYRKVDLHALTQKFDIVYDTSTTISASTGMKLLKKNGVFLDLDPKPMKFLRAIFSKNYQVLIGSPSEYTLGKVAQAAALGKLQLPIGRIVSLIDGANLMSEIEGGLKIGGKGVIAME</sequence>
<dbReference type="InterPro" id="IPR052733">
    <property type="entry name" value="Chloroplast_QOR"/>
</dbReference>
<dbReference type="InterPro" id="IPR013154">
    <property type="entry name" value="ADH-like_N"/>
</dbReference>
<dbReference type="InterPro" id="IPR036291">
    <property type="entry name" value="NAD(P)-bd_dom_sf"/>
</dbReference>
<reference evidence="3" key="1">
    <citation type="journal article" date="2019" name="Int. J. Syst. Evol. Microbiol.">
        <title>The Global Catalogue of Microorganisms (GCM) 10K type strain sequencing project: providing services to taxonomists for standard genome sequencing and annotation.</title>
        <authorList>
            <consortium name="The Broad Institute Genomics Platform"/>
            <consortium name="The Broad Institute Genome Sequencing Center for Infectious Disease"/>
            <person name="Wu L."/>
            <person name="Ma J."/>
        </authorList>
    </citation>
    <scope>NUCLEOTIDE SEQUENCE [LARGE SCALE GENOMIC DNA]</scope>
    <source>
        <strain evidence="3">CCUG 59685</strain>
    </source>
</reference>
<dbReference type="PANTHER" id="PTHR44013">
    <property type="entry name" value="ZINC-TYPE ALCOHOL DEHYDROGENASE-LIKE PROTEIN C16A3.02C"/>
    <property type="match status" value="1"/>
</dbReference>
<dbReference type="InterPro" id="IPR011032">
    <property type="entry name" value="GroES-like_sf"/>
</dbReference>
<dbReference type="Gene3D" id="3.40.50.720">
    <property type="entry name" value="NAD(P)-binding Rossmann-like Domain"/>
    <property type="match status" value="1"/>
</dbReference>
<dbReference type="Proteomes" id="UP001597106">
    <property type="component" value="Unassembled WGS sequence"/>
</dbReference>
<name>A0ABW3GFU0_9PROT</name>
<dbReference type="InterPro" id="IPR020843">
    <property type="entry name" value="ER"/>
</dbReference>
<protein>
    <submittedName>
        <fullName evidence="2">NAD(P)-dependent alcohol dehydrogenase</fullName>
    </submittedName>
</protein>
<keyword evidence="3" id="KW-1185">Reference proteome</keyword>
<dbReference type="PANTHER" id="PTHR44013:SF1">
    <property type="entry name" value="ZINC-TYPE ALCOHOL DEHYDROGENASE-LIKE PROTEIN C16A3.02C"/>
    <property type="match status" value="1"/>
</dbReference>
<feature type="domain" description="Enoyl reductase (ER)" evidence="1">
    <location>
        <begin position="10"/>
        <end position="307"/>
    </location>
</feature>
<dbReference type="RefSeq" id="WP_379074942.1">
    <property type="nucleotide sequence ID" value="NZ_JBHTJW010000002.1"/>
</dbReference>
<accession>A0ABW3GFU0</accession>
<comment type="caution">
    <text evidence="2">The sequence shown here is derived from an EMBL/GenBank/DDBJ whole genome shotgun (WGS) entry which is preliminary data.</text>
</comment>
<dbReference type="InterPro" id="IPR013149">
    <property type="entry name" value="ADH-like_C"/>
</dbReference>
<evidence type="ECO:0000259" key="1">
    <source>
        <dbReference type="SMART" id="SM00829"/>
    </source>
</evidence>
<dbReference type="EMBL" id="JBHTJW010000002">
    <property type="protein sequence ID" value="MFD0929402.1"/>
    <property type="molecule type" value="Genomic_DNA"/>
</dbReference>
<dbReference type="Pfam" id="PF08240">
    <property type="entry name" value="ADH_N"/>
    <property type="match status" value="1"/>
</dbReference>
<gene>
    <name evidence="2" type="ORF">ACFQ1T_06370</name>
</gene>